<reference evidence="8" key="1">
    <citation type="submission" date="2017-03" db="EMBL/GenBank/DDBJ databases">
        <authorList>
            <person name="Sharma R."/>
            <person name="Thines M."/>
        </authorList>
    </citation>
    <scope>NUCLEOTIDE SEQUENCE [LARGE SCALE GENOMIC DNA]</scope>
</reference>
<evidence type="ECO:0000313" key="7">
    <source>
        <dbReference type="EMBL" id="SLM41403.1"/>
    </source>
</evidence>
<dbReference type="EMBL" id="FWEW01003840">
    <property type="protein sequence ID" value="SLM41403.1"/>
    <property type="molecule type" value="Genomic_DNA"/>
</dbReference>
<protein>
    <submittedName>
        <fullName evidence="7">Dsdna-dependent atpase</fullName>
    </submittedName>
</protein>
<evidence type="ECO:0000259" key="5">
    <source>
        <dbReference type="PROSITE" id="PS51192"/>
    </source>
</evidence>
<dbReference type="InterPro" id="IPR001650">
    <property type="entry name" value="Helicase_C-like"/>
</dbReference>
<dbReference type="Pfam" id="PF00176">
    <property type="entry name" value="SNF2-rel_dom"/>
    <property type="match status" value="1"/>
</dbReference>
<name>A0A1W5DDX8_9LECA</name>
<feature type="domain" description="Helicase ATP-binding" evidence="5">
    <location>
        <begin position="295"/>
        <end position="464"/>
    </location>
</feature>
<dbReference type="CDD" id="cd18004">
    <property type="entry name" value="DEXHc_RAD54"/>
    <property type="match status" value="1"/>
</dbReference>
<dbReference type="CDD" id="cd18793">
    <property type="entry name" value="SF2_C_SNF"/>
    <property type="match status" value="1"/>
</dbReference>
<dbReference type="GO" id="GO:0015616">
    <property type="term" value="F:DNA translocase activity"/>
    <property type="evidence" value="ECO:0007669"/>
    <property type="project" value="TreeGrafter"/>
</dbReference>
<evidence type="ECO:0000259" key="6">
    <source>
        <dbReference type="PROSITE" id="PS51194"/>
    </source>
</evidence>
<dbReference type="InterPro" id="IPR050496">
    <property type="entry name" value="SNF2_RAD54_helicase_repair"/>
</dbReference>
<evidence type="ECO:0000256" key="1">
    <source>
        <dbReference type="ARBA" id="ARBA00022741"/>
    </source>
</evidence>
<dbReference type="SUPFAM" id="SSF52540">
    <property type="entry name" value="P-loop containing nucleoside triphosphate hydrolases"/>
    <property type="match status" value="2"/>
</dbReference>
<dbReference type="Gene3D" id="3.40.50.10810">
    <property type="entry name" value="Tandem AAA-ATPase domain"/>
    <property type="match status" value="1"/>
</dbReference>
<dbReference type="Gene3D" id="3.40.50.300">
    <property type="entry name" value="P-loop containing nucleotide triphosphate hydrolases"/>
    <property type="match status" value="1"/>
</dbReference>
<dbReference type="Gene3D" id="1.20.120.850">
    <property type="entry name" value="SWI2/SNF2 ATPases, N-terminal domain"/>
    <property type="match status" value="1"/>
</dbReference>
<evidence type="ECO:0000256" key="4">
    <source>
        <dbReference type="SAM" id="MobiDB-lite"/>
    </source>
</evidence>
<feature type="domain" description="Helicase C-terminal" evidence="6">
    <location>
        <begin position="616"/>
        <end position="781"/>
    </location>
</feature>
<dbReference type="FunFam" id="3.40.50.10810:FF:000035">
    <property type="entry name" value="DsDNA-dependent ATPase (Rad54b)"/>
    <property type="match status" value="1"/>
</dbReference>
<dbReference type="GO" id="GO:0000724">
    <property type="term" value="P:double-strand break repair via homologous recombination"/>
    <property type="evidence" value="ECO:0007669"/>
    <property type="project" value="TreeGrafter"/>
</dbReference>
<dbReference type="PANTHER" id="PTHR45629:SF7">
    <property type="entry name" value="DNA EXCISION REPAIR PROTEIN ERCC-6-RELATED"/>
    <property type="match status" value="1"/>
</dbReference>
<dbReference type="SMART" id="SM00487">
    <property type="entry name" value="DEXDc"/>
    <property type="match status" value="1"/>
</dbReference>
<dbReference type="InterPro" id="IPR027417">
    <property type="entry name" value="P-loop_NTPase"/>
</dbReference>
<evidence type="ECO:0000256" key="2">
    <source>
        <dbReference type="ARBA" id="ARBA00022801"/>
    </source>
</evidence>
<dbReference type="InterPro" id="IPR049730">
    <property type="entry name" value="SNF2/RAD54-like_C"/>
</dbReference>
<evidence type="ECO:0000256" key="3">
    <source>
        <dbReference type="ARBA" id="ARBA00022840"/>
    </source>
</evidence>
<dbReference type="GO" id="GO:0005524">
    <property type="term" value="F:ATP binding"/>
    <property type="evidence" value="ECO:0007669"/>
    <property type="project" value="InterPro"/>
</dbReference>
<keyword evidence="3" id="KW-0067">ATP-binding</keyword>
<dbReference type="InterPro" id="IPR014001">
    <property type="entry name" value="Helicase_ATP-bd"/>
</dbReference>
<dbReference type="AlphaFoldDB" id="A0A1W5DDX8"/>
<dbReference type="PANTHER" id="PTHR45629">
    <property type="entry name" value="SNF2/RAD54 FAMILY MEMBER"/>
    <property type="match status" value="1"/>
</dbReference>
<dbReference type="InterPro" id="IPR000330">
    <property type="entry name" value="SNF2_N"/>
</dbReference>
<dbReference type="PROSITE" id="PS51194">
    <property type="entry name" value="HELICASE_CTER"/>
    <property type="match status" value="1"/>
</dbReference>
<feature type="region of interest" description="Disordered" evidence="4">
    <location>
        <begin position="1"/>
        <end position="46"/>
    </location>
</feature>
<dbReference type="GO" id="GO:0007131">
    <property type="term" value="P:reciprocal meiotic recombination"/>
    <property type="evidence" value="ECO:0007669"/>
    <property type="project" value="TreeGrafter"/>
</dbReference>
<organism evidence="7 8">
    <name type="scientific">Lasallia pustulata</name>
    <dbReference type="NCBI Taxonomy" id="136370"/>
    <lineage>
        <taxon>Eukaryota</taxon>
        <taxon>Fungi</taxon>
        <taxon>Dikarya</taxon>
        <taxon>Ascomycota</taxon>
        <taxon>Pezizomycotina</taxon>
        <taxon>Lecanoromycetes</taxon>
        <taxon>OSLEUM clade</taxon>
        <taxon>Umbilicariomycetidae</taxon>
        <taxon>Umbilicariales</taxon>
        <taxon>Umbilicariaceae</taxon>
        <taxon>Lasallia</taxon>
    </lineage>
</organism>
<dbReference type="PROSITE" id="PS51192">
    <property type="entry name" value="HELICASE_ATP_BIND_1"/>
    <property type="match status" value="1"/>
</dbReference>
<evidence type="ECO:0000313" key="8">
    <source>
        <dbReference type="Proteomes" id="UP000192927"/>
    </source>
</evidence>
<proteinExistence type="predicted"/>
<dbReference type="GO" id="GO:0005634">
    <property type="term" value="C:nucleus"/>
    <property type="evidence" value="ECO:0007669"/>
    <property type="project" value="TreeGrafter"/>
</dbReference>
<keyword evidence="1" id="KW-0547">Nucleotide-binding</keyword>
<dbReference type="GO" id="GO:0016787">
    <property type="term" value="F:hydrolase activity"/>
    <property type="evidence" value="ECO:0007669"/>
    <property type="project" value="UniProtKB-KW"/>
</dbReference>
<dbReference type="Pfam" id="PF00271">
    <property type="entry name" value="Helicase_C"/>
    <property type="match status" value="1"/>
</dbReference>
<sequence>MLGRPFRPPMLRKVPTPAESVEEEPSIPPAKKRRISDDGAPQLSTTPQLVFKVPGISSLPRKPLLTVKNPAVAAEATKPLDGEVEAYYNVLWRKFTAKKHKTWDGDGVLSVTGGYAYLQDISGRDMGRSTCSSPLLPGSTLSVGGKDVEVDSILSKEEFLAGRPFLGTSMAKSTPYVPEKPKSTPGTKVKPKAAALVAEEESMTKTLDVAAPKSVATKAQWKNPLLASTVTVKNDGKEPNPRHDPTASGAIIMRRPKHVQKGREIVDVVVDPLLTKHLREHQREGVKFMYECVMGMRDFDGQGAILADEMGLGKTLQTIALLWTLLKQNPIYEDPPVIKKALIVCPVTLINNWRKEFRKWLGNERIGVFVADGTKRLTDFTMGKSYSIMIIGYEKLRSVQGELKKGAGVDIVIADEGHRLKTAQNKSAQAIKSLNTARRVILSGTPIQNDLSEFFMMVDFVNPGLLGTFKTFTKEFEVPIVKSRQPGAIMKDIEKGEARSEELASLTAMFILRRTAEILSKYLPPKTEYVLFCRPTSAQAAVYKHVLASPAFQSALGNPEASLQLLTVLKKVCNSPYLLNAKPDSDKPISPITASLLQSIPPQLVRSNAGSTKLRVLDQLLHAIRTTTSEKVILVSNYTSTLDILAQLLTSVSHPFLRLDGSTPSAKRQDLVDTFNRTPAAACFAFLLSAKSGGVGLNLVGGSRLVLFDVDWNPATDLQAMARIHRDGQKRACVVYRFVMKGALDEKIWQRQVTKLGLASSVMEQKGGGSSFTREELRDLFRLDEGRSCQTHDLLGCACGGRGAVLRDPPAAGSPVAVVDAVDGADGPDGTDDDLPDVATLVGASRVDMGEQERRIEADARSAVGAAREGDGPDHLPTLVRASRVDMEEQERRISAAAADRGGRMMESLMKYEHVDTSAFGTGDARADAHVEAAIADHVLVDVLGDEGNRVAFVFARTSR</sequence>
<keyword evidence="2" id="KW-0378">Hydrolase</keyword>
<dbReference type="Proteomes" id="UP000192927">
    <property type="component" value="Unassembled WGS sequence"/>
</dbReference>
<keyword evidence="8" id="KW-1185">Reference proteome</keyword>
<accession>A0A1W5DDX8</accession>
<dbReference type="InterPro" id="IPR038718">
    <property type="entry name" value="SNF2-like_sf"/>
</dbReference>
<dbReference type="SMART" id="SM00490">
    <property type="entry name" value="HELICc"/>
    <property type="match status" value="1"/>
</dbReference>